<evidence type="ECO:0000259" key="1">
    <source>
        <dbReference type="Pfam" id="PF01850"/>
    </source>
</evidence>
<organism evidence="2">
    <name type="scientific">Planktothricoides raciborskii GIHE-MW2</name>
    <dbReference type="NCBI Taxonomy" id="2792601"/>
    <lineage>
        <taxon>Bacteria</taxon>
        <taxon>Bacillati</taxon>
        <taxon>Cyanobacteriota</taxon>
        <taxon>Cyanophyceae</taxon>
        <taxon>Oscillatoriophycideae</taxon>
        <taxon>Oscillatoriales</taxon>
        <taxon>Oscillatoriaceae</taxon>
        <taxon>Planktothricoides</taxon>
    </lineage>
</organism>
<dbReference type="InterPro" id="IPR002716">
    <property type="entry name" value="PIN_dom"/>
</dbReference>
<dbReference type="AlphaFoldDB" id="A0AAU8JJS5"/>
<reference evidence="2" key="1">
    <citation type="submission" date="2024-07" db="EMBL/GenBank/DDBJ databases">
        <authorList>
            <person name="Kim Y.J."/>
            <person name="Jeong J.Y."/>
        </authorList>
    </citation>
    <scope>NUCLEOTIDE SEQUENCE</scope>
    <source>
        <strain evidence="2">GIHE-MW2</strain>
    </source>
</reference>
<evidence type="ECO:0000313" key="2">
    <source>
        <dbReference type="EMBL" id="XCM39110.1"/>
    </source>
</evidence>
<dbReference type="Gene3D" id="3.40.50.1010">
    <property type="entry name" value="5'-nuclease"/>
    <property type="match status" value="1"/>
</dbReference>
<dbReference type="Pfam" id="PF01850">
    <property type="entry name" value="PIN"/>
    <property type="match status" value="1"/>
</dbReference>
<dbReference type="RefSeq" id="WP_242050014.1">
    <property type="nucleotide sequence ID" value="NZ_CP159837.1"/>
</dbReference>
<feature type="domain" description="PIN" evidence="1">
    <location>
        <begin position="13"/>
        <end position="128"/>
    </location>
</feature>
<proteinExistence type="predicted"/>
<protein>
    <submittedName>
        <fullName evidence="2">PIN domain-containing protein</fullName>
    </submittedName>
</protein>
<accession>A0AAU8JJS5</accession>
<name>A0AAU8JJS5_9CYAN</name>
<dbReference type="EMBL" id="CP159837">
    <property type="protein sequence ID" value="XCM39110.1"/>
    <property type="molecule type" value="Genomic_DNA"/>
</dbReference>
<sequence>MKIYSALKGVSQIYLDTAPVIYYVQGVTPFFPVVDALFQEIERGKLRAISSPVTLAECMVLPLRLGDSALQQNFLDLLANTQGITLANIDVAVGRLAADIEARYRLKLPDALQIATALVAGCEAFLTNRQECKIPISIPPTPLKKGGFLE</sequence>
<dbReference type="InterPro" id="IPR029060">
    <property type="entry name" value="PIN-like_dom_sf"/>
</dbReference>
<gene>
    <name evidence="2" type="ORF">ABWT76_002008</name>
</gene>
<dbReference type="SUPFAM" id="SSF88723">
    <property type="entry name" value="PIN domain-like"/>
    <property type="match status" value="1"/>
</dbReference>